<proteinExistence type="predicted"/>
<protein>
    <submittedName>
        <fullName evidence="2">Uncharacterized protein</fullName>
    </submittedName>
</protein>
<feature type="region of interest" description="Disordered" evidence="1">
    <location>
        <begin position="117"/>
        <end position="136"/>
    </location>
</feature>
<evidence type="ECO:0000256" key="1">
    <source>
        <dbReference type="SAM" id="MobiDB-lite"/>
    </source>
</evidence>
<gene>
    <name evidence="2" type="ORF">PIB30_098970</name>
</gene>
<keyword evidence="3" id="KW-1185">Reference proteome</keyword>
<organism evidence="2 3">
    <name type="scientific">Stylosanthes scabra</name>
    <dbReference type="NCBI Taxonomy" id="79078"/>
    <lineage>
        <taxon>Eukaryota</taxon>
        <taxon>Viridiplantae</taxon>
        <taxon>Streptophyta</taxon>
        <taxon>Embryophyta</taxon>
        <taxon>Tracheophyta</taxon>
        <taxon>Spermatophyta</taxon>
        <taxon>Magnoliopsida</taxon>
        <taxon>eudicotyledons</taxon>
        <taxon>Gunneridae</taxon>
        <taxon>Pentapetalae</taxon>
        <taxon>rosids</taxon>
        <taxon>fabids</taxon>
        <taxon>Fabales</taxon>
        <taxon>Fabaceae</taxon>
        <taxon>Papilionoideae</taxon>
        <taxon>50 kb inversion clade</taxon>
        <taxon>dalbergioids sensu lato</taxon>
        <taxon>Dalbergieae</taxon>
        <taxon>Pterocarpus clade</taxon>
        <taxon>Stylosanthes</taxon>
    </lineage>
</organism>
<feature type="compositionally biased region" description="Polar residues" evidence="1">
    <location>
        <begin position="117"/>
        <end position="134"/>
    </location>
</feature>
<dbReference type="EMBL" id="JASCZI010002591">
    <property type="protein sequence ID" value="MED6116298.1"/>
    <property type="molecule type" value="Genomic_DNA"/>
</dbReference>
<comment type="caution">
    <text evidence="2">The sequence shown here is derived from an EMBL/GenBank/DDBJ whole genome shotgun (WGS) entry which is preliminary data.</text>
</comment>
<evidence type="ECO:0000313" key="3">
    <source>
        <dbReference type="Proteomes" id="UP001341840"/>
    </source>
</evidence>
<sequence length="244" mass="27052">MAMTIFTSAANYNGRTRRKSILDERKRINGIGNSNVNARGNGSVGYEEGIGERRPLKELSIGEQKTNGAGHLQTNNKVVDYFVGGKENNNGNSQEGNDLLQLHNNILIGSKRRISTDGTLCDSNRNTSPSSGNAKQARIERAAKVAQKRGSRKQSDQVTHLEVLANQATLIYQVLIVVKLFEYLLNEMGTKENDYVNIDGIIPTWQGQRKGKLQISRPTMTVLATLEVRGLDAFEVLHHKRGHQ</sequence>
<dbReference type="Proteomes" id="UP001341840">
    <property type="component" value="Unassembled WGS sequence"/>
</dbReference>
<reference evidence="2 3" key="1">
    <citation type="journal article" date="2023" name="Plants (Basel)">
        <title>Bridging the Gap: Combining Genomics and Transcriptomics Approaches to Understand Stylosanthes scabra, an Orphan Legume from the Brazilian Caatinga.</title>
        <authorList>
            <person name="Ferreira-Neto J.R.C."/>
            <person name="da Silva M.D."/>
            <person name="Binneck E."/>
            <person name="de Melo N.F."/>
            <person name="da Silva R.H."/>
            <person name="de Melo A.L.T.M."/>
            <person name="Pandolfi V."/>
            <person name="Bustamante F.O."/>
            <person name="Brasileiro-Vidal A.C."/>
            <person name="Benko-Iseppon A.M."/>
        </authorList>
    </citation>
    <scope>NUCLEOTIDE SEQUENCE [LARGE SCALE GENOMIC DNA]</scope>
    <source>
        <tissue evidence="2">Leaves</tissue>
    </source>
</reference>
<accession>A0ABU6QX08</accession>
<evidence type="ECO:0000313" key="2">
    <source>
        <dbReference type="EMBL" id="MED6116298.1"/>
    </source>
</evidence>
<name>A0ABU6QX08_9FABA</name>